<sequence>MNEHAQPTGPAALNPVSEKIYPTLFIALGGTGMKVNIRLRRRILNAIWGGNNQVQQIADFPLVQFVNFDLDAGEVTQDGKSVKTDVLAEQVAFTSEEKIIEPLNLSKYTHSMDELNRHREVAEWFPLTPDKIRALGIDPSKGAGQIRALSRLYFYDKYPVIRDKLRDKVGRLLSNIGGHADKLKKLGLEIDPGKIRIVISGSAAGGTGSGSFLDMGYLAKAILKEHNIAGKVDLFFVLPGGFHAYNTERVQANGYAALMELETCMRGNRLVKHWDATDNLFIDNRPYDDVYILDNSNVAQAKTSDQEDVYEMLSDVLFTDFTSQDFANKKRSIAVNQNQHKIRSYTVRLPQDYGDDTELRFPCSYSSLGQAVLDTRVDARQNVRLSRQVQQMLMAFFGIAKTTLNDNRPTDKERDDFLKEQLNVTPRTFTELPEFLSKVELTLATGEFTHYQLADDLLLVEGDNSVTAQVEQKVEALFERLQNGSTDKDQWLTHVREIQQQLERDTKGSSVDSAERNHEVRIRENRLRRLAELVREDALPDKLFRRLDDDERGGLDYTLALVEMLKDRLENESGGIIPALEKNAARFKELAEKLESSELAREFERLKETTGGGLMARLSGKDKQAETVLTQVKDTLRDSLLFYVRFVAAREAAQLLRDVSEWLGRKESVDQNGRAVWNGFVGRLQDGRNAVDQLLRRIETDISKIDASIKEKHATLIPLTLVQGGEEQAVDALQVREWAKEAFKDFGGSKTLFSKLQDEEGQEELLAKLRNKAVQQLPKNPQGIDPLLSALAALTPDEQRDKFRKLLQRAMPWAPLNLNGGFGISKDRYTCLVGVHNAAEFKRTYGAMLTQCMPQGTGLTAGQIQFVESGTPGKLICFTELSGFPLPALTPLPTYLASYRKESATIPLHSHKRISQFVQPIQFTQEQYRQFAEDFKLYLHAVATGVLRRTQGERYEFMIDQDYFTVGDEFAIRQNGLNALQRKDIEDQLRQRYEQLRSPQQLAAMVALFEDLRRGAYKPQVRLDEIGVSSLYQTFPYKIAELLKNEYDNRLKRQHPDQAERLLEQARGLIEQFAEPVSGSRADVYRDEVHDDHSEKRTLRKEFFSAGWLDGLFQPAAASAPVFAAAPGLVPPPAPGAGAAVPPPVAAPVHRYHLSVAGTNYGPYTVSELQQFVQGNQVTRDSLLWREGMPAWSTAGQIAELAQLFAPAVPAAPAPGTPPPVAPLAPPPVN</sequence>
<dbReference type="InterPro" id="IPR025640">
    <property type="entry name" value="GYF_2"/>
</dbReference>
<dbReference type="Pfam" id="PF13809">
    <property type="entry name" value="Tubulin_2"/>
    <property type="match status" value="1"/>
</dbReference>
<dbReference type="Pfam" id="PF14237">
    <property type="entry name" value="GYF_2"/>
    <property type="match status" value="1"/>
</dbReference>
<feature type="domain" description="GYF" evidence="1">
    <location>
        <begin position="1152"/>
        <end position="1201"/>
    </location>
</feature>
<dbReference type="InterPro" id="IPR036525">
    <property type="entry name" value="Tubulin/FtsZ_GTPase_sf"/>
</dbReference>
<organism evidence="2 3">
    <name type="scientific">Pseudomonas fontis</name>
    <dbReference type="NCBI Taxonomy" id="2942633"/>
    <lineage>
        <taxon>Bacteria</taxon>
        <taxon>Pseudomonadati</taxon>
        <taxon>Pseudomonadota</taxon>
        <taxon>Gammaproteobacteria</taxon>
        <taxon>Pseudomonadales</taxon>
        <taxon>Pseudomonadaceae</taxon>
        <taxon>Pseudomonas</taxon>
    </lineage>
</organism>
<gene>
    <name evidence="2" type="ORF">M5G11_24120</name>
</gene>
<protein>
    <submittedName>
        <fullName evidence="2">GYF domain-containing protein</fullName>
    </submittedName>
</protein>
<keyword evidence="3" id="KW-1185">Reference proteome</keyword>
<evidence type="ECO:0000313" key="3">
    <source>
        <dbReference type="Proteomes" id="UP001148203"/>
    </source>
</evidence>
<dbReference type="EMBL" id="JAMDGY010000101">
    <property type="protein sequence ID" value="MDD0993621.1"/>
    <property type="molecule type" value="Genomic_DNA"/>
</dbReference>
<dbReference type="RefSeq" id="WP_273913459.1">
    <property type="nucleotide sequence ID" value="NZ_JAMDGX010000085.1"/>
</dbReference>
<name>A0ABT5NZT0_9PSED</name>
<accession>A0ABT5NZT0</accession>
<evidence type="ECO:0000313" key="2">
    <source>
        <dbReference type="EMBL" id="MDD0993621.1"/>
    </source>
</evidence>
<dbReference type="InterPro" id="IPR025904">
    <property type="entry name" value="Tubulin-like"/>
</dbReference>
<dbReference type="Proteomes" id="UP001148203">
    <property type="component" value="Unassembled WGS sequence"/>
</dbReference>
<dbReference type="Gene3D" id="3.40.50.1440">
    <property type="entry name" value="Tubulin/FtsZ, GTPase domain"/>
    <property type="match status" value="1"/>
</dbReference>
<reference evidence="2 3" key="1">
    <citation type="submission" date="2022-05" db="EMBL/GenBank/DDBJ databases">
        <title>Novel Pseudomonas spp. Isolated from a Rainbow Trout Aquaculture Facility.</title>
        <authorList>
            <person name="Testerman T."/>
            <person name="Graf J."/>
        </authorList>
    </citation>
    <scope>NUCLEOTIDE SEQUENCE [LARGE SCALE GENOMIC DNA]</scope>
    <source>
        <strain evidence="2 3">ID681</strain>
    </source>
</reference>
<evidence type="ECO:0000259" key="1">
    <source>
        <dbReference type="Pfam" id="PF14237"/>
    </source>
</evidence>
<proteinExistence type="predicted"/>
<comment type="caution">
    <text evidence="2">The sequence shown here is derived from an EMBL/GenBank/DDBJ whole genome shotgun (WGS) entry which is preliminary data.</text>
</comment>